<evidence type="ECO:0000259" key="9">
    <source>
        <dbReference type="Pfam" id="PF06429"/>
    </source>
</evidence>
<dbReference type="PANTHER" id="PTHR30033:SF1">
    <property type="entry name" value="FLAGELLAR HOOK-ASSOCIATED PROTEIN 1"/>
    <property type="match status" value="1"/>
</dbReference>
<keyword evidence="12" id="KW-1185">Reference proteome</keyword>
<dbReference type="KEGG" id="sdl:Sdel_1139"/>
<evidence type="ECO:0000259" key="8">
    <source>
        <dbReference type="Pfam" id="PF00460"/>
    </source>
</evidence>
<protein>
    <recommendedName>
        <fullName evidence="4">Flagellar hook-associated protein 1</fullName>
    </recommendedName>
</protein>
<dbReference type="RefSeq" id="WP_012856920.1">
    <property type="nucleotide sequence ID" value="NC_013512.1"/>
</dbReference>
<reference evidence="11 12" key="2">
    <citation type="journal article" date="2010" name="Stand. Genomic Sci.">
        <title>Complete genome sequence of Sulfurospirillum deleyianum type strain (5175).</title>
        <authorList>
            <person name="Sikorski J."/>
            <person name="Lapidus A."/>
            <person name="Copeland A."/>
            <person name="Glavina Del Rio T."/>
            <person name="Nolan M."/>
            <person name="Lucas S."/>
            <person name="Chen F."/>
            <person name="Tice H."/>
            <person name="Cheng J.F."/>
            <person name="Saunders E."/>
            <person name="Bruce D."/>
            <person name="Goodwin L."/>
            <person name="Pitluck S."/>
            <person name="Ovchinnikova G."/>
            <person name="Pati A."/>
            <person name="Ivanova N."/>
            <person name="Mavromatis K."/>
            <person name="Chen A."/>
            <person name="Palaniappan K."/>
            <person name="Chain P."/>
            <person name="Land M."/>
            <person name="Hauser L."/>
            <person name="Chang Y.J."/>
            <person name="Jeffries C.D."/>
            <person name="Brettin T."/>
            <person name="Detter J.C."/>
            <person name="Han C."/>
            <person name="Rohde M."/>
            <person name="Lang E."/>
            <person name="Spring S."/>
            <person name="Goker M."/>
            <person name="Bristow J."/>
            <person name="Eisen J.A."/>
            <person name="Markowitz V."/>
            <person name="Hugenholtz P."/>
            <person name="Kyrpides N.C."/>
            <person name="Klenk H.P."/>
        </authorList>
    </citation>
    <scope>NUCLEOTIDE SEQUENCE [LARGE SCALE GENOMIC DNA]</scope>
    <source>
        <strain evidence="12">ATCC 51133 / DSM 6946 / 5175</strain>
    </source>
</reference>
<keyword evidence="6" id="KW-0975">Bacterial flagellum</keyword>
<dbReference type="NCBIfam" id="TIGR02492">
    <property type="entry name" value="flgK_ends"/>
    <property type="match status" value="1"/>
</dbReference>
<sequence length="614" mass="66226">MGIFSTLNTGTSALNAAQVAVATTSQNIANVDNPYYTRQRVTLSASDALNTKGVSIGTGVSITSIVRIHDEFVFSKLRTSSTSLAYDSYSKQVLEEVAQKFPDLDDSGISQNVADYFAAWNDLSTNASEGSQKIALVQLASTLTSNIQSSKESLRSLQDTLNEQLKTSVDEINSIGQQMADLNKQINLIESEEGNYANDLRDQRDELELTLSNLVGVTVSKGKVNSDTTVDANMTDSGTDYYINIAGSSFVDGSTFHPIVIDNTSNTSNFYSVYSESQDGTRYDLTELLSGGKVGATLDLRGRIVDASQNDGYPLDGTIQGYIDNLDTFAQTLITETNNIYAQSAQEGMQSPVLDLKANTALQNAYNNIQNGTFDLIVYNSEGEEVARKSVSINSATTMGDDTFSESILTQINTNSDDNGDNNGLNDLDDYFTATFLDDGTFSLTPKGYNTGYTIAFEDKGTNFPGVIGVSQFLTGTNASDISVATQYKKDPSLMQGYSAPVDGNNKVANAMVQMQYSTLGFYSKTGSSVQDTIEGFYSSLTTKIGSDASTANSNYDTNDALYSSVYTQYQSVSGVNKDEELANLIQYQSSYSAAAKIITTIDQMLETLLGIKS</sequence>
<dbReference type="PRINTS" id="PR01005">
    <property type="entry name" value="FLGHOOKAP1"/>
</dbReference>
<dbReference type="InterPro" id="IPR001444">
    <property type="entry name" value="Flag_bb_rod_N"/>
</dbReference>
<feature type="domain" description="Flagellar basal body rod protein N-terminal" evidence="8">
    <location>
        <begin position="7"/>
        <end position="32"/>
    </location>
</feature>
<dbReference type="STRING" id="525898.Sdel_1139"/>
<dbReference type="InterPro" id="IPR002371">
    <property type="entry name" value="FlgK"/>
</dbReference>
<evidence type="ECO:0000256" key="1">
    <source>
        <dbReference type="ARBA" id="ARBA00004365"/>
    </source>
</evidence>
<accession>D1B242</accession>
<dbReference type="AlphaFoldDB" id="D1B242"/>
<dbReference type="Pfam" id="PF22638">
    <property type="entry name" value="FlgK_D1"/>
    <property type="match status" value="1"/>
</dbReference>
<evidence type="ECO:0000256" key="4">
    <source>
        <dbReference type="ARBA" id="ARBA00016244"/>
    </source>
</evidence>
<dbReference type="EMBL" id="CP001816">
    <property type="protein sequence ID" value="ACZ12162.1"/>
    <property type="molecule type" value="Genomic_DNA"/>
</dbReference>
<dbReference type="Proteomes" id="UP000002222">
    <property type="component" value="Chromosome"/>
</dbReference>
<reference evidence="12" key="1">
    <citation type="submission" date="2009-11" db="EMBL/GenBank/DDBJ databases">
        <title>The complete genome of Sulfurospirillum deleyianum DSM 6946.</title>
        <authorList>
            <consortium name="US DOE Joint Genome Institute (JGI-PGF)"/>
            <person name="Lucas S."/>
            <person name="Copeland A."/>
            <person name="Lapidus A."/>
            <person name="Glavina del Rio T."/>
            <person name="Dalin E."/>
            <person name="Tice H."/>
            <person name="Bruce D."/>
            <person name="Goodwin L."/>
            <person name="Pitluck S."/>
            <person name="Kyrpides N."/>
            <person name="Mavromatis K."/>
            <person name="Ivanova N."/>
            <person name="Ovchinnikova G."/>
            <person name="Munk A.C."/>
            <person name="Lu M."/>
            <person name="Brettin T."/>
            <person name="Detter J.C."/>
            <person name="Han C."/>
            <person name="Tapia R."/>
            <person name="Larimer F."/>
            <person name="Land M."/>
            <person name="Hauser L."/>
            <person name="Markowitz V."/>
            <person name="Cheng J.F."/>
            <person name="Hugenholtz P."/>
            <person name="Woyke T."/>
            <person name="Wu D."/>
            <person name="Aumann P."/>
            <person name="Schneider S."/>
            <person name="Lang E."/>
            <person name="Spring S."/>
            <person name="Klenk H.P."/>
            <person name="Eisen J.A."/>
        </authorList>
    </citation>
    <scope>NUCLEOTIDE SEQUENCE [LARGE SCALE GENOMIC DNA]</scope>
    <source>
        <strain evidence="12">ATCC 51133 / DSM 6946 / 5175</strain>
    </source>
</reference>
<keyword evidence="11" id="KW-0966">Cell projection</keyword>
<keyword evidence="5" id="KW-0964">Secreted</keyword>
<dbReference type="GO" id="GO:0044780">
    <property type="term" value="P:bacterial-type flagellum assembly"/>
    <property type="evidence" value="ECO:0007669"/>
    <property type="project" value="InterPro"/>
</dbReference>
<feature type="domain" description="Flagellar hook-associated protein FlgK helical" evidence="10">
    <location>
        <begin position="96"/>
        <end position="343"/>
    </location>
</feature>
<evidence type="ECO:0000313" key="12">
    <source>
        <dbReference type="Proteomes" id="UP000002222"/>
    </source>
</evidence>
<evidence type="ECO:0000256" key="7">
    <source>
        <dbReference type="SAM" id="Coils"/>
    </source>
</evidence>
<comment type="similarity">
    <text evidence="3">Belongs to the flagella basal body rod proteins family.</text>
</comment>
<dbReference type="GO" id="GO:0005576">
    <property type="term" value="C:extracellular region"/>
    <property type="evidence" value="ECO:0007669"/>
    <property type="project" value="UniProtKB-SubCell"/>
</dbReference>
<dbReference type="eggNOG" id="COG1749">
    <property type="taxonomic scope" value="Bacteria"/>
</dbReference>
<comment type="subcellular location">
    <subcellularLocation>
        <location evidence="1">Bacterial flagellum</location>
    </subcellularLocation>
    <subcellularLocation>
        <location evidence="2">Secreted</location>
    </subcellularLocation>
</comment>
<evidence type="ECO:0000256" key="2">
    <source>
        <dbReference type="ARBA" id="ARBA00004613"/>
    </source>
</evidence>
<dbReference type="OrthoDB" id="9802553at2"/>
<evidence type="ECO:0000256" key="5">
    <source>
        <dbReference type="ARBA" id="ARBA00022525"/>
    </source>
</evidence>
<dbReference type="Pfam" id="PF06429">
    <property type="entry name" value="Flg_bbr_C"/>
    <property type="match status" value="1"/>
</dbReference>
<name>D1B242_SULD5</name>
<evidence type="ECO:0000313" key="11">
    <source>
        <dbReference type="EMBL" id="ACZ12162.1"/>
    </source>
</evidence>
<dbReference type="Pfam" id="PF00460">
    <property type="entry name" value="Flg_bb_rod"/>
    <property type="match status" value="1"/>
</dbReference>
<dbReference type="GO" id="GO:0005198">
    <property type="term" value="F:structural molecule activity"/>
    <property type="evidence" value="ECO:0007669"/>
    <property type="project" value="InterPro"/>
</dbReference>
<dbReference type="HOGENOM" id="CLU_012762_1_3_7"/>
<dbReference type="eggNOG" id="COG1256">
    <property type="taxonomic scope" value="Bacteria"/>
</dbReference>
<evidence type="ECO:0000259" key="10">
    <source>
        <dbReference type="Pfam" id="PF22638"/>
    </source>
</evidence>
<evidence type="ECO:0000256" key="3">
    <source>
        <dbReference type="ARBA" id="ARBA00009677"/>
    </source>
</evidence>
<organism evidence="11 12">
    <name type="scientific">Sulfurospirillum deleyianum (strain ATCC 51133 / DSM 6946 / 5175)</name>
    <dbReference type="NCBI Taxonomy" id="525898"/>
    <lineage>
        <taxon>Bacteria</taxon>
        <taxon>Pseudomonadati</taxon>
        <taxon>Campylobacterota</taxon>
        <taxon>Epsilonproteobacteria</taxon>
        <taxon>Campylobacterales</taxon>
        <taxon>Sulfurospirillaceae</taxon>
        <taxon>Sulfurospirillum</taxon>
    </lineage>
</organism>
<dbReference type="InterPro" id="IPR010930">
    <property type="entry name" value="Flg_bb/hook_C_dom"/>
</dbReference>
<proteinExistence type="inferred from homology"/>
<dbReference type="GO" id="GO:0009424">
    <property type="term" value="C:bacterial-type flagellum hook"/>
    <property type="evidence" value="ECO:0007669"/>
    <property type="project" value="InterPro"/>
</dbReference>
<evidence type="ECO:0000256" key="6">
    <source>
        <dbReference type="ARBA" id="ARBA00023143"/>
    </source>
</evidence>
<feature type="domain" description="Flagellar basal-body/hook protein C-terminal" evidence="9">
    <location>
        <begin position="569"/>
        <end position="611"/>
    </location>
</feature>
<dbReference type="PANTHER" id="PTHR30033">
    <property type="entry name" value="FLAGELLAR HOOK-ASSOCIATED PROTEIN 1"/>
    <property type="match status" value="1"/>
</dbReference>
<feature type="coiled-coil region" evidence="7">
    <location>
        <begin position="147"/>
        <end position="217"/>
    </location>
</feature>
<gene>
    <name evidence="11" type="ordered locus">Sdel_1139</name>
</gene>
<dbReference type="SUPFAM" id="SSF64518">
    <property type="entry name" value="Phase 1 flagellin"/>
    <property type="match status" value="1"/>
</dbReference>
<keyword evidence="11" id="KW-0969">Cilium</keyword>
<keyword evidence="7" id="KW-0175">Coiled coil</keyword>
<keyword evidence="11" id="KW-0282">Flagellum</keyword>
<dbReference type="InterPro" id="IPR053927">
    <property type="entry name" value="FlgK_helical"/>
</dbReference>